<keyword evidence="5" id="KW-0812">Transmembrane</keyword>
<evidence type="ECO:0000256" key="4">
    <source>
        <dbReference type="ARBA" id="ARBA00022448"/>
    </source>
</evidence>
<keyword evidence="10" id="KW-0653">Protein transport</keyword>
<dbReference type="AlphaFoldDB" id="A0A835DG49"/>
<evidence type="ECO:0000256" key="12">
    <source>
        <dbReference type="ARBA" id="ARBA00023136"/>
    </source>
</evidence>
<comment type="pathway">
    <text evidence="2">Protein modification; protein ubiquitination.</text>
</comment>
<evidence type="ECO:0000256" key="10">
    <source>
        <dbReference type="ARBA" id="ARBA00022927"/>
    </source>
</evidence>
<comment type="caution">
    <text evidence="17">The sequence shown here is derived from an EMBL/GenBank/DDBJ whole genome shotgun (WGS) entry which is preliminary data.</text>
</comment>
<organism evidence="17 18">
    <name type="scientific">Tetracentron sinense</name>
    <name type="common">Spur-leaf</name>
    <dbReference type="NCBI Taxonomy" id="13715"/>
    <lineage>
        <taxon>Eukaryota</taxon>
        <taxon>Viridiplantae</taxon>
        <taxon>Streptophyta</taxon>
        <taxon>Embryophyta</taxon>
        <taxon>Tracheophyta</taxon>
        <taxon>Spermatophyta</taxon>
        <taxon>Magnoliopsida</taxon>
        <taxon>Trochodendrales</taxon>
        <taxon>Trochodendraceae</taxon>
        <taxon>Tetracentron</taxon>
    </lineage>
</organism>
<evidence type="ECO:0000256" key="9">
    <source>
        <dbReference type="ARBA" id="ARBA00022833"/>
    </source>
</evidence>
<dbReference type="GO" id="GO:0005778">
    <property type="term" value="C:peroxisomal membrane"/>
    <property type="evidence" value="ECO:0007669"/>
    <property type="project" value="UniProtKB-SubCell"/>
</dbReference>
<dbReference type="InterPro" id="IPR017375">
    <property type="entry name" value="PEX12"/>
</dbReference>
<dbReference type="GO" id="GO:0004842">
    <property type="term" value="F:ubiquitin-protein transferase activity"/>
    <property type="evidence" value="ECO:0007669"/>
    <property type="project" value="TreeGrafter"/>
</dbReference>
<comment type="function">
    <text evidence="15">Component of a retrotranslocation channel required for peroxisome organization by mediating export of the PEX5 receptor from peroxisomes to the cytosol, thereby promoting PEX5 recycling. The retrotranslocation channel is composed of PEX2, PEX10 and PEX12; each subunit contributing transmembrane segments that coassemble into an open channel that specifically allows the passage of PEX5 through the peroxisomal membrane. PEX12 also regulates PEX5 recycling by activating the E3 ubiquitin-protein ligase activity of PEX10. When PEX5 recycling is compromised, PEX12 stimulates PEX10-mediated polyubiquitination of PEX5, leading to its subsequent degradation.</text>
</comment>
<dbReference type="FunFam" id="3.30.40.10:FF:000357">
    <property type="entry name" value="Peroxisome biogenesis protein 12"/>
    <property type="match status" value="1"/>
</dbReference>
<dbReference type="PANTHER" id="PTHR12888:SF0">
    <property type="entry name" value="PEROXISOME ASSEMBLY PROTEIN 12"/>
    <property type="match status" value="1"/>
</dbReference>
<evidence type="ECO:0000256" key="15">
    <source>
        <dbReference type="ARBA" id="ARBA00045862"/>
    </source>
</evidence>
<keyword evidence="7" id="KW-0863">Zinc-finger</keyword>
<keyword evidence="8" id="KW-0833">Ubl conjugation pathway</keyword>
<gene>
    <name evidence="17" type="ORF">HHK36_012922</name>
</gene>
<dbReference type="OrthoDB" id="107372at2759"/>
<keyword evidence="9" id="KW-0862">Zinc</keyword>
<evidence type="ECO:0000256" key="13">
    <source>
        <dbReference type="ARBA" id="ARBA00023140"/>
    </source>
</evidence>
<sequence length="618" mass="69179">MLFQVGGQGTRPTFFEMAAAQQLPASLRAALSYSIGVLALRRPFLHKVLDYDDEFFALLMMVLETHSLRTTATIERDASVDRVNGQVVILGSSVDYDASFEDSKATNMWFLVVVEVRQAHTFEGKSTNPSPSSRGPTCFAKAKEGLVIRLLRYLRGGTSIPSGLSACDALNVSNLSSGEDGIIQIDGWRGSKSESNKISNAYGVSLWNGIMIMYPDLVDHIRFRVGSGMDLLFWNDRWCGQNTLQHDSRGAYNIAKDKEAIDGRRIGLFGTQASPQKELSSSSWWRLTSGRNVSSSSIALSSSVRDASFSESLYGLRRRAVKIRLNKGNPHLDSGDRIRHSGLEKHQKVLSVFVLVVFPYFKSKLHSIYNKEREATLQASLWGHGDERFDDADYVDGGETSLVPTRSLDTEASHWTRIKKRIEAIIGACYPWLHAGNEGFSFAYQLLYLLDATGFYSLGLHALGIHVCRATGQELATRRLEATDPMDARGGSLRRPRRRLMNFLRYIFTRNILPDGKSLQMMEWWYQSAEERMSAPTVYPPPPPPPPPKVAKEGIPLPPNRTICPLCSQKRANPSVVTVSGFVFCYACIFKYVSQYKRCPITLMPATVDHIRRLFHDV</sequence>
<protein>
    <recommendedName>
        <fullName evidence="14">Peroxin-12</fullName>
    </recommendedName>
</protein>
<dbReference type="Gene3D" id="3.30.40.10">
    <property type="entry name" value="Zinc/RING finger domain, C3HC4 (zinc finger)"/>
    <property type="match status" value="1"/>
</dbReference>
<evidence type="ECO:0000256" key="1">
    <source>
        <dbReference type="ARBA" id="ARBA00004585"/>
    </source>
</evidence>
<dbReference type="EMBL" id="JABCRI010000008">
    <property type="protein sequence ID" value="KAF8401971.1"/>
    <property type="molecule type" value="Genomic_DNA"/>
</dbReference>
<reference evidence="17 18" key="1">
    <citation type="submission" date="2020-04" db="EMBL/GenBank/DDBJ databases">
        <title>Plant Genome Project.</title>
        <authorList>
            <person name="Zhang R.-G."/>
        </authorList>
    </citation>
    <scope>NUCLEOTIDE SEQUENCE [LARGE SCALE GENOMIC DNA]</scope>
    <source>
        <strain evidence="17">YNK0</strain>
        <tissue evidence="17">Leaf</tissue>
    </source>
</reference>
<dbReference type="GO" id="GO:0008270">
    <property type="term" value="F:zinc ion binding"/>
    <property type="evidence" value="ECO:0007669"/>
    <property type="project" value="UniProtKB-KW"/>
</dbReference>
<dbReference type="CDD" id="cd16451">
    <property type="entry name" value="mRING_PEX12"/>
    <property type="match status" value="1"/>
</dbReference>
<evidence type="ECO:0000256" key="6">
    <source>
        <dbReference type="ARBA" id="ARBA00022723"/>
    </source>
</evidence>
<dbReference type="InterPro" id="IPR006845">
    <property type="entry name" value="Pex_N"/>
</dbReference>
<proteinExistence type="inferred from homology"/>
<dbReference type="Pfam" id="PF04757">
    <property type="entry name" value="Pex2_Pex12"/>
    <property type="match status" value="1"/>
</dbReference>
<dbReference type="GO" id="GO:0006513">
    <property type="term" value="P:protein monoubiquitination"/>
    <property type="evidence" value="ECO:0007669"/>
    <property type="project" value="TreeGrafter"/>
</dbReference>
<name>A0A835DG49_TETSI</name>
<evidence type="ECO:0000313" key="18">
    <source>
        <dbReference type="Proteomes" id="UP000655225"/>
    </source>
</evidence>
<evidence type="ECO:0000313" key="17">
    <source>
        <dbReference type="EMBL" id="KAF8401971.1"/>
    </source>
</evidence>
<dbReference type="SUPFAM" id="SSF57850">
    <property type="entry name" value="RING/U-box"/>
    <property type="match status" value="1"/>
</dbReference>
<comment type="subcellular location">
    <subcellularLocation>
        <location evidence="1">Peroxisome membrane</location>
        <topology evidence="1">Multi-pass membrane protein</topology>
    </subcellularLocation>
</comment>
<evidence type="ECO:0000256" key="5">
    <source>
        <dbReference type="ARBA" id="ARBA00022692"/>
    </source>
</evidence>
<keyword evidence="18" id="KW-1185">Reference proteome</keyword>
<evidence type="ECO:0000256" key="14">
    <source>
        <dbReference type="ARBA" id="ARBA00029692"/>
    </source>
</evidence>
<evidence type="ECO:0000256" key="8">
    <source>
        <dbReference type="ARBA" id="ARBA00022786"/>
    </source>
</evidence>
<keyword evidence="12" id="KW-0472">Membrane</keyword>
<dbReference type="GO" id="GO:1990429">
    <property type="term" value="C:peroxisomal importomer complex"/>
    <property type="evidence" value="ECO:0007669"/>
    <property type="project" value="TreeGrafter"/>
</dbReference>
<dbReference type="InterPro" id="IPR013083">
    <property type="entry name" value="Znf_RING/FYVE/PHD"/>
</dbReference>
<dbReference type="Proteomes" id="UP000655225">
    <property type="component" value="Unassembled WGS sequence"/>
</dbReference>
<dbReference type="GO" id="GO:0016558">
    <property type="term" value="P:protein import into peroxisome matrix"/>
    <property type="evidence" value="ECO:0007669"/>
    <property type="project" value="InterPro"/>
</dbReference>
<evidence type="ECO:0000256" key="3">
    <source>
        <dbReference type="ARBA" id="ARBA00008704"/>
    </source>
</evidence>
<keyword evidence="4" id="KW-0813">Transport</keyword>
<evidence type="ECO:0000256" key="7">
    <source>
        <dbReference type="ARBA" id="ARBA00022771"/>
    </source>
</evidence>
<accession>A0A835DG49</accession>
<dbReference type="OMA" id="EASHWTR"/>
<dbReference type="PANTHER" id="PTHR12888">
    <property type="entry name" value="PEROXISOME ASSEMBLY PROTEIN 12 PEROXIN-12"/>
    <property type="match status" value="1"/>
</dbReference>
<evidence type="ECO:0000256" key="11">
    <source>
        <dbReference type="ARBA" id="ARBA00022989"/>
    </source>
</evidence>
<keyword evidence="6" id="KW-0479">Metal-binding</keyword>
<keyword evidence="11" id="KW-1133">Transmembrane helix</keyword>
<evidence type="ECO:0000259" key="16">
    <source>
        <dbReference type="Pfam" id="PF04757"/>
    </source>
</evidence>
<feature type="domain" description="Pex N-terminal" evidence="16">
    <location>
        <begin position="301"/>
        <end position="528"/>
    </location>
</feature>
<keyword evidence="13" id="KW-0576">Peroxisome</keyword>
<comment type="similarity">
    <text evidence="3">Belongs to the pex2/pex10/pex12 family.</text>
</comment>
<evidence type="ECO:0000256" key="2">
    <source>
        <dbReference type="ARBA" id="ARBA00004906"/>
    </source>
</evidence>